<name>A0ABN7XCA1_GIGMA</name>
<gene>
    <name evidence="1" type="ORF">GMARGA_LOCUS40505</name>
</gene>
<accession>A0ABN7XCA1</accession>
<protein>
    <submittedName>
        <fullName evidence="1">23697_t:CDS:1</fullName>
    </submittedName>
</protein>
<dbReference type="Gene3D" id="1.10.510.10">
    <property type="entry name" value="Transferase(Phosphotransferase) domain 1"/>
    <property type="match status" value="1"/>
</dbReference>
<keyword evidence="2" id="KW-1185">Reference proteome</keyword>
<dbReference type="Proteomes" id="UP000789901">
    <property type="component" value="Unassembled WGS sequence"/>
</dbReference>
<organism evidence="1 2">
    <name type="scientific">Gigaspora margarita</name>
    <dbReference type="NCBI Taxonomy" id="4874"/>
    <lineage>
        <taxon>Eukaryota</taxon>
        <taxon>Fungi</taxon>
        <taxon>Fungi incertae sedis</taxon>
        <taxon>Mucoromycota</taxon>
        <taxon>Glomeromycotina</taxon>
        <taxon>Glomeromycetes</taxon>
        <taxon>Diversisporales</taxon>
        <taxon>Gigasporaceae</taxon>
        <taxon>Gigaspora</taxon>
    </lineage>
</organism>
<dbReference type="EMBL" id="CAJVQB010103801">
    <property type="protein sequence ID" value="CAG8850996.1"/>
    <property type="molecule type" value="Genomic_DNA"/>
</dbReference>
<evidence type="ECO:0000313" key="2">
    <source>
        <dbReference type="Proteomes" id="UP000789901"/>
    </source>
</evidence>
<sequence length="148" mass="17099">GALDKEVFHNESFFKETQKNQGAINEIDAFLKTNNIKVFDYSDFKNHQEVDKGGSAMIYSANFQRQKYALKSLDDNINKEWDNKKVKEFLNEYAIAIKTFNGGREEMIPGTPQGYADIYKNCWSPEPEKRPKLDDILSNLDKLSTNTF</sequence>
<proteinExistence type="predicted"/>
<feature type="non-terminal residue" evidence="1">
    <location>
        <position position="148"/>
    </location>
</feature>
<evidence type="ECO:0000313" key="1">
    <source>
        <dbReference type="EMBL" id="CAG8850996.1"/>
    </source>
</evidence>
<dbReference type="SUPFAM" id="SSF56112">
    <property type="entry name" value="Protein kinase-like (PK-like)"/>
    <property type="match status" value="2"/>
</dbReference>
<dbReference type="InterPro" id="IPR011009">
    <property type="entry name" value="Kinase-like_dom_sf"/>
</dbReference>
<comment type="caution">
    <text evidence="1">The sequence shown here is derived from an EMBL/GenBank/DDBJ whole genome shotgun (WGS) entry which is preliminary data.</text>
</comment>
<reference evidence="1 2" key="1">
    <citation type="submission" date="2021-06" db="EMBL/GenBank/DDBJ databases">
        <authorList>
            <person name="Kallberg Y."/>
            <person name="Tangrot J."/>
            <person name="Rosling A."/>
        </authorList>
    </citation>
    <scope>NUCLEOTIDE SEQUENCE [LARGE SCALE GENOMIC DNA]</scope>
    <source>
        <strain evidence="1 2">120-4 pot B 10/14</strain>
    </source>
</reference>
<feature type="non-terminal residue" evidence="1">
    <location>
        <position position="1"/>
    </location>
</feature>